<evidence type="ECO:0000256" key="7">
    <source>
        <dbReference type="ARBA" id="ARBA00022443"/>
    </source>
</evidence>
<dbReference type="GO" id="GO:0045773">
    <property type="term" value="P:positive regulation of axon extension"/>
    <property type="evidence" value="ECO:0007669"/>
    <property type="project" value="TreeGrafter"/>
</dbReference>
<dbReference type="SUPFAM" id="SSF55753">
    <property type="entry name" value="Actin depolymerizing proteins"/>
    <property type="match status" value="1"/>
</dbReference>
<keyword evidence="8" id="KW-0217">Developmental protein</keyword>
<dbReference type="FunFam" id="2.30.30.40:FF:000046">
    <property type="entry name" value="Drebrin-like protein isoform B"/>
    <property type="match status" value="1"/>
</dbReference>
<dbReference type="PRINTS" id="PR00452">
    <property type="entry name" value="SH3DOMAIN"/>
</dbReference>
<dbReference type="SMART" id="SM00102">
    <property type="entry name" value="ADF"/>
    <property type="match status" value="1"/>
</dbReference>
<dbReference type="GO" id="GO:0098974">
    <property type="term" value="P:postsynaptic actin cytoskeleton organization"/>
    <property type="evidence" value="ECO:0007669"/>
    <property type="project" value="TreeGrafter"/>
</dbReference>
<evidence type="ECO:0000256" key="8">
    <source>
        <dbReference type="ARBA" id="ARBA00022473"/>
    </source>
</evidence>
<keyword evidence="15" id="KW-0009">Actin-binding</keyword>
<reference evidence="24" key="1">
    <citation type="submission" date="2020-10" db="EMBL/GenBank/DDBJ databases">
        <title>Chromosome-scale genome assembly of the Allis shad, Alosa alosa.</title>
        <authorList>
            <person name="Margot Z."/>
            <person name="Christophe K."/>
            <person name="Cabau C."/>
            <person name="Louis A."/>
            <person name="Berthelot C."/>
            <person name="Parey E."/>
            <person name="Roest Crollius H."/>
            <person name="Montfort J."/>
            <person name="Robinson-Rechavi M."/>
            <person name="Bucao C."/>
            <person name="Bouchez O."/>
            <person name="Gislard M."/>
            <person name="Lluch J."/>
            <person name="Milhes M."/>
            <person name="Lampietro C."/>
            <person name="Lopez Roques C."/>
            <person name="Donnadieu C."/>
            <person name="Braasch I."/>
            <person name="Desvignes T."/>
            <person name="Postlethwait J."/>
            <person name="Bobe J."/>
            <person name="Guiguen Y."/>
        </authorList>
    </citation>
    <scope>NUCLEOTIDE SEQUENCE</scope>
    <source>
        <strain evidence="24">M-15738</strain>
        <tissue evidence="24">Blood</tissue>
    </source>
</reference>
<evidence type="ECO:0000256" key="16">
    <source>
        <dbReference type="ARBA" id="ARBA00023212"/>
    </source>
</evidence>
<comment type="subcellular location">
    <subcellularLocation>
        <location evidence="3">Cell junction</location>
    </subcellularLocation>
    <subcellularLocation>
        <location evidence="2">Cell projection</location>
        <location evidence="2">Dendrite</location>
    </subcellularLocation>
    <subcellularLocation>
        <location evidence="5">Cell projection</location>
        <location evidence="5">Growth cone</location>
    </subcellularLocation>
    <subcellularLocation>
        <location evidence="4">Cytoplasm</location>
        <location evidence="4">Cell cortex</location>
    </subcellularLocation>
    <subcellularLocation>
        <location evidence="1">Cytoplasm</location>
        <location evidence="1">Cytoskeleton</location>
    </subcellularLocation>
</comment>
<dbReference type="GO" id="GO:0030027">
    <property type="term" value="C:lamellipodium"/>
    <property type="evidence" value="ECO:0007669"/>
    <property type="project" value="TreeGrafter"/>
</dbReference>
<dbReference type="GO" id="GO:0070161">
    <property type="term" value="C:anchoring junction"/>
    <property type="evidence" value="ECO:0007669"/>
    <property type="project" value="UniProtKB-SubCell"/>
</dbReference>
<keyword evidence="9" id="KW-0963">Cytoplasm</keyword>
<evidence type="ECO:0000313" key="25">
    <source>
        <dbReference type="Proteomes" id="UP000823561"/>
    </source>
</evidence>
<dbReference type="GO" id="GO:0030864">
    <property type="term" value="C:cortical actin cytoskeleton"/>
    <property type="evidence" value="ECO:0007669"/>
    <property type="project" value="TreeGrafter"/>
</dbReference>
<dbReference type="GO" id="GO:0030425">
    <property type="term" value="C:dendrite"/>
    <property type="evidence" value="ECO:0007669"/>
    <property type="project" value="UniProtKB-SubCell"/>
</dbReference>
<evidence type="ECO:0000256" key="3">
    <source>
        <dbReference type="ARBA" id="ARBA00004282"/>
    </source>
</evidence>
<feature type="compositionally biased region" description="Basic and acidic residues" evidence="21">
    <location>
        <begin position="192"/>
        <end position="236"/>
    </location>
</feature>
<evidence type="ECO:0000256" key="17">
    <source>
        <dbReference type="ARBA" id="ARBA00023273"/>
    </source>
</evidence>
<evidence type="ECO:0000256" key="18">
    <source>
        <dbReference type="ARBA" id="ARBA00073040"/>
    </source>
</evidence>
<feature type="compositionally biased region" description="Pro residues" evidence="21">
    <location>
        <begin position="392"/>
        <end position="426"/>
    </location>
</feature>
<evidence type="ECO:0000256" key="20">
    <source>
        <dbReference type="PROSITE-ProRule" id="PRU00192"/>
    </source>
</evidence>
<dbReference type="Gene3D" id="2.30.30.40">
    <property type="entry name" value="SH3 Domains"/>
    <property type="match status" value="1"/>
</dbReference>
<dbReference type="InterPro" id="IPR036028">
    <property type="entry name" value="SH3-like_dom_sf"/>
</dbReference>
<evidence type="ECO:0000256" key="4">
    <source>
        <dbReference type="ARBA" id="ARBA00004544"/>
    </source>
</evidence>
<evidence type="ECO:0000259" key="23">
    <source>
        <dbReference type="PROSITE" id="PS51263"/>
    </source>
</evidence>
<feature type="compositionally biased region" description="Acidic residues" evidence="21">
    <location>
        <begin position="573"/>
        <end position="609"/>
    </location>
</feature>
<feature type="compositionally biased region" description="Acidic residues" evidence="21">
    <location>
        <begin position="552"/>
        <end position="561"/>
    </location>
</feature>
<evidence type="ECO:0000313" key="24">
    <source>
        <dbReference type="EMBL" id="KAG5281094.1"/>
    </source>
</evidence>
<evidence type="ECO:0000256" key="5">
    <source>
        <dbReference type="ARBA" id="ARBA00004624"/>
    </source>
</evidence>
<evidence type="ECO:0000256" key="19">
    <source>
        <dbReference type="ARBA" id="ARBA00076970"/>
    </source>
</evidence>
<dbReference type="Pfam" id="PF00018">
    <property type="entry name" value="SH3_1"/>
    <property type="match status" value="1"/>
</dbReference>
<dbReference type="GO" id="GO:0045211">
    <property type="term" value="C:postsynaptic membrane"/>
    <property type="evidence" value="ECO:0007669"/>
    <property type="project" value="TreeGrafter"/>
</dbReference>
<proteinExistence type="inferred from homology"/>
<dbReference type="GO" id="GO:0014069">
    <property type="term" value="C:postsynaptic density"/>
    <property type="evidence" value="ECO:0007669"/>
    <property type="project" value="TreeGrafter"/>
</dbReference>
<dbReference type="GO" id="GO:0061003">
    <property type="term" value="P:positive regulation of dendritic spine morphogenesis"/>
    <property type="evidence" value="ECO:0007669"/>
    <property type="project" value="TreeGrafter"/>
</dbReference>
<feature type="region of interest" description="Disordered" evidence="21">
    <location>
        <begin position="183"/>
        <end position="609"/>
    </location>
</feature>
<dbReference type="GO" id="GO:0051015">
    <property type="term" value="F:actin filament binding"/>
    <property type="evidence" value="ECO:0007669"/>
    <property type="project" value="TreeGrafter"/>
</dbReference>
<evidence type="ECO:0000256" key="21">
    <source>
        <dbReference type="SAM" id="MobiDB-lite"/>
    </source>
</evidence>
<keyword evidence="10" id="KW-0221">Differentiation</keyword>
<dbReference type="InterPro" id="IPR029006">
    <property type="entry name" value="ADF-H/Gelsolin-like_dom_sf"/>
</dbReference>
<feature type="domain" description="SH3" evidence="22">
    <location>
        <begin position="663"/>
        <end position="721"/>
    </location>
</feature>
<feature type="compositionally biased region" description="Polar residues" evidence="21">
    <location>
        <begin position="353"/>
        <end position="362"/>
    </location>
</feature>
<evidence type="ECO:0000256" key="10">
    <source>
        <dbReference type="ARBA" id="ARBA00022782"/>
    </source>
</evidence>
<comment type="caution">
    <text evidence="24">The sequence shown here is derived from an EMBL/GenBank/DDBJ whole genome shotgun (WGS) entry which is preliminary data.</text>
</comment>
<gene>
    <name evidence="24" type="ORF">AALO_G00067370</name>
</gene>
<keyword evidence="17" id="KW-0966">Cell projection</keyword>
<organism evidence="24 25">
    <name type="scientific">Alosa alosa</name>
    <name type="common">allis shad</name>
    <dbReference type="NCBI Taxonomy" id="278164"/>
    <lineage>
        <taxon>Eukaryota</taxon>
        <taxon>Metazoa</taxon>
        <taxon>Chordata</taxon>
        <taxon>Craniata</taxon>
        <taxon>Vertebrata</taxon>
        <taxon>Euteleostomi</taxon>
        <taxon>Actinopterygii</taxon>
        <taxon>Neopterygii</taxon>
        <taxon>Teleostei</taxon>
        <taxon>Clupei</taxon>
        <taxon>Clupeiformes</taxon>
        <taxon>Clupeoidei</taxon>
        <taxon>Clupeidae</taxon>
        <taxon>Alosa</taxon>
    </lineage>
</organism>
<keyword evidence="14" id="KW-0175">Coiled coil</keyword>
<feature type="domain" description="ADF-H" evidence="23">
    <location>
        <begin position="5"/>
        <end position="136"/>
    </location>
</feature>
<protein>
    <recommendedName>
        <fullName evidence="18">Drebrin</fullName>
    </recommendedName>
    <alternativeName>
        <fullName evidence="19">Developmentally-regulated brain protein</fullName>
    </alternativeName>
</protein>
<evidence type="ECO:0000256" key="2">
    <source>
        <dbReference type="ARBA" id="ARBA00004279"/>
    </source>
</evidence>
<keyword evidence="16" id="KW-0206">Cytoskeleton</keyword>
<dbReference type="InterPro" id="IPR002108">
    <property type="entry name" value="ADF-H"/>
</dbReference>
<keyword evidence="7 20" id="KW-0728">SH3 domain</keyword>
<evidence type="ECO:0000256" key="15">
    <source>
        <dbReference type="ARBA" id="ARBA00023203"/>
    </source>
</evidence>
<dbReference type="SMART" id="SM00326">
    <property type="entry name" value="SH3"/>
    <property type="match status" value="1"/>
</dbReference>
<evidence type="ECO:0000256" key="9">
    <source>
        <dbReference type="ARBA" id="ARBA00022490"/>
    </source>
</evidence>
<dbReference type="InterPro" id="IPR001452">
    <property type="entry name" value="SH3_domain"/>
</dbReference>
<feature type="compositionally biased region" description="Basic and acidic residues" evidence="21">
    <location>
        <begin position="243"/>
        <end position="278"/>
    </location>
</feature>
<evidence type="ECO:0000256" key="12">
    <source>
        <dbReference type="ARBA" id="ARBA00022949"/>
    </source>
</evidence>
<dbReference type="CDD" id="cd11281">
    <property type="entry name" value="ADF_drebrin_like"/>
    <property type="match status" value="1"/>
</dbReference>
<dbReference type="EMBL" id="JADWDJ010000005">
    <property type="protein sequence ID" value="KAG5281094.1"/>
    <property type="molecule type" value="Genomic_DNA"/>
</dbReference>
<keyword evidence="11" id="KW-0524">Neurogenesis</keyword>
<feature type="compositionally biased region" description="Low complexity" evidence="21">
    <location>
        <begin position="363"/>
        <end position="379"/>
    </location>
</feature>
<dbReference type="InterPro" id="IPR035717">
    <property type="entry name" value="Drebrin-like_SH3"/>
</dbReference>
<accession>A0AAV6H398</accession>
<dbReference type="CDD" id="cd11960">
    <property type="entry name" value="SH3_Abp1_eu"/>
    <property type="match status" value="1"/>
</dbReference>
<name>A0AAV6H398_9TELE</name>
<evidence type="ECO:0000256" key="1">
    <source>
        <dbReference type="ARBA" id="ARBA00004245"/>
    </source>
</evidence>
<sequence>MTMRGVNLDTYNLSLLTAKEDILNPRASTNWALFTYDGVTNNLKLADSGAGGVVELAGKFHASRPMYGLCRLGCTETGGPRVAMICWVGPNVDEYRRTECASHVPAIKNFFKEAHTFVTASNAEDVTEEKLAAAVAKVRPPVQPQRRSSVQVDKEEMVGTNYRKTNAAMEMRRINRDSFWARAEREEEERKEEERKRATEERRRRERERVMQERKEADERDRKMNEKLQMIEEQRRQQALTEEEMRRKEKSKWDQQQREHEEELRERFRRSESIEKAAEAAALVQQRSNNPREFFRQLSSSSQPPGSPQSPHTGKPPFRRYRRSLTDTAFIFQKYDGGPTSPLSPRDSCPSPFGQSPRRTPTSPLSFSSGFSQASRSPLRSPPASPQRATPPVVPLPSMPPSRPPPPSTLPPVPAQPQEAPSPAPASPGLQASLVQASCSPPASPPGGATAEPLAESPEYPEDLRSAAHTLSSLEPESGLCVRAVLVEEEEEEEEEEEGQREQVEAPTASATDVNEEEVEATAPEASTGSAEPELEPELEPEPQSEPVAQPEPEEVQEILTEEPQPGGAPEAQTEEDEEGVEEEVEEQEVYVEPAQEEEDSEEPVDAGEEALEQCEDLLLVQSRTLQNGTEKEYMHMTGMDQDGIVEEQGKEISENGDEGSPEQQLCVRALYDYEAEDESELSFAPGDIISDVETVDKGWWRGFSKDGRQGLFPANYVETI</sequence>
<dbReference type="PANTHER" id="PTHR10829:SF9">
    <property type="entry name" value="ADF-H DOMAIN-CONTAINING PROTEIN"/>
    <property type="match status" value="1"/>
</dbReference>
<dbReference type="Pfam" id="PF00241">
    <property type="entry name" value="Cofilin_ADF"/>
    <property type="match status" value="1"/>
</dbReference>
<keyword evidence="12" id="KW-0965">Cell junction</keyword>
<dbReference type="PROSITE" id="PS51263">
    <property type="entry name" value="ADF_H"/>
    <property type="match status" value="1"/>
</dbReference>
<feature type="compositionally biased region" description="Acidic residues" evidence="21">
    <location>
        <begin position="487"/>
        <end position="499"/>
    </location>
</feature>
<evidence type="ECO:0000256" key="14">
    <source>
        <dbReference type="ARBA" id="ARBA00023054"/>
    </source>
</evidence>
<dbReference type="PROSITE" id="PS50002">
    <property type="entry name" value="SH3"/>
    <property type="match status" value="1"/>
</dbReference>
<dbReference type="PANTHER" id="PTHR10829">
    <property type="entry name" value="CORTACTIN AND DREBRIN"/>
    <property type="match status" value="1"/>
</dbReference>
<dbReference type="Proteomes" id="UP000823561">
    <property type="component" value="Chromosome 5"/>
</dbReference>
<dbReference type="SUPFAM" id="SSF50044">
    <property type="entry name" value="SH3-domain"/>
    <property type="match status" value="1"/>
</dbReference>
<evidence type="ECO:0000256" key="6">
    <source>
        <dbReference type="ARBA" id="ARBA00011039"/>
    </source>
</evidence>
<dbReference type="GO" id="GO:0048812">
    <property type="term" value="P:neuron projection morphogenesis"/>
    <property type="evidence" value="ECO:0007669"/>
    <property type="project" value="TreeGrafter"/>
</dbReference>
<dbReference type="GO" id="GO:0030426">
    <property type="term" value="C:growth cone"/>
    <property type="evidence" value="ECO:0007669"/>
    <property type="project" value="UniProtKB-SubCell"/>
</dbReference>
<feature type="compositionally biased region" description="Acidic residues" evidence="21">
    <location>
        <begin position="533"/>
        <end position="543"/>
    </location>
</feature>
<dbReference type="GO" id="GO:0030833">
    <property type="term" value="P:regulation of actin filament polymerization"/>
    <property type="evidence" value="ECO:0007669"/>
    <property type="project" value="TreeGrafter"/>
</dbReference>
<dbReference type="FunFam" id="3.40.20.10:FF:000032">
    <property type="entry name" value="Drebrin 1"/>
    <property type="match status" value="1"/>
</dbReference>
<dbReference type="GO" id="GO:0005884">
    <property type="term" value="C:actin filament"/>
    <property type="evidence" value="ECO:0007669"/>
    <property type="project" value="TreeGrafter"/>
</dbReference>
<dbReference type="Gene3D" id="3.40.20.10">
    <property type="entry name" value="Severin"/>
    <property type="match status" value="1"/>
</dbReference>
<evidence type="ECO:0000256" key="13">
    <source>
        <dbReference type="ARBA" id="ARBA00022990"/>
    </source>
</evidence>
<evidence type="ECO:0000259" key="22">
    <source>
        <dbReference type="PROSITE" id="PS50002"/>
    </source>
</evidence>
<keyword evidence="25" id="KW-1185">Reference proteome</keyword>
<evidence type="ECO:0000256" key="11">
    <source>
        <dbReference type="ARBA" id="ARBA00022902"/>
    </source>
</evidence>
<comment type="similarity">
    <text evidence="6">Belongs to the ABP1 family.</text>
</comment>
<keyword evidence="13" id="KW-0007">Acetylation</keyword>
<dbReference type="AlphaFoldDB" id="A0AAV6H398"/>